<accession>A0A2N6SD94</accession>
<organism evidence="1 2">
    <name type="scientific">Gemella sanguinis</name>
    <dbReference type="NCBI Taxonomy" id="84135"/>
    <lineage>
        <taxon>Bacteria</taxon>
        <taxon>Bacillati</taxon>
        <taxon>Bacillota</taxon>
        <taxon>Bacilli</taxon>
        <taxon>Bacillales</taxon>
        <taxon>Gemellaceae</taxon>
        <taxon>Gemella</taxon>
    </lineage>
</organism>
<comment type="caution">
    <text evidence="1">The sequence shown here is derived from an EMBL/GenBank/DDBJ whole genome shotgun (WGS) entry which is preliminary data.</text>
</comment>
<protein>
    <submittedName>
        <fullName evidence="1">Uncharacterized protein</fullName>
    </submittedName>
</protein>
<dbReference type="AlphaFoldDB" id="A0A2N6SD94"/>
<evidence type="ECO:0000313" key="1">
    <source>
        <dbReference type="EMBL" id="PMC51849.1"/>
    </source>
</evidence>
<proteinExistence type="predicted"/>
<dbReference type="Proteomes" id="UP000235670">
    <property type="component" value="Unassembled WGS sequence"/>
</dbReference>
<dbReference type="OrthoDB" id="2678546at2"/>
<gene>
    <name evidence="1" type="ORF">CJ218_07560</name>
</gene>
<evidence type="ECO:0000313" key="2">
    <source>
        <dbReference type="Proteomes" id="UP000235670"/>
    </source>
</evidence>
<reference evidence="1 2" key="1">
    <citation type="submission" date="2017-09" db="EMBL/GenBank/DDBJ databases">
        <title>Bacterial strain isolated from the female urinary microbiota.</title>
        <authorList>
            <person name="Thomas-White K."/>
            <person name="Kumar N."/>
            <person name="Forster S."/>
            <person name="Putonti C."/>
            <person name="Lawley T."/>
            <person name="Wolfe A.J."/>
        </authorList>
    </citation>
    <scope>NUCLEOTIDE SEQUENCE [LARGE SCALE GENOMIC DNA]</scope>
    <source>
        <strain evidence="1 2">UMB0186</strain>
    </source>
</reference>
<name>A0A2N6SD94_9BACL</name>
<dbReference type="RefSeq" id="WP_102190155.1">
    <property type="nucleotide sequence ID" value="NZ_PNGT01000009.1"/>
</dbReference>
<sequence length="201" mass="23825">MKEVKIKNYKYHSIINYEPGLNIVWDRGKEFFSYEVTKSLAEKSRKSDKDALEVMFYLENKRWPKEGELENYNKTDVKTYVGDGFTIYEENGKYEIGIEKQDGGTSIGEIYYPITKELKEKAFKSSKDAYEVMIYAETGNWPSEESEDSDELFRDAIRKHPKLILINPELKQKLFSKEEYEHLVKIAKEEQEKQKEQEKDK</sequence>
<dbReference type="EMBL" id="PNGT01000009">
    <property type="protein sequence ID" value="PMC51849.1"/>
    <property type="molecule type" value="Genomic_DNA"/>
</dbReference>